<protein>
    <submittedName>
        <fullName evidence="2">GNAT family N-acetyltransferase</fullName>
    </submittedName>
</protein>
<dbReference type="PANTHER" id="PTHR47237:SF2">
    <property type="entry name" value="BLL4206 PROTEIN"/>
    <property type="match status" value="1"/>
</dbReference>
<dbReference type="SUPFAM" id="SSF55729">
    <property type="entry name" value="Acyl-CoA N-acyltransferases (Nat)"/>
    <property type="match status" value="1"/>
</dbReference>
<name>A0A6M1LTH4_9PROT</name>
<dbReference type="InterPro" id="IPR041496">
    <property type="entry name" value="YitH/HolE_GNAT"/>
</dbReference>
<evidence type="ECO:0000313" key="3">
    <source>
        <dbReference type="Proteomes" id="UP000475385"/>
    </source>
</evidence>
<dbReference type="Gene3D" id="3.40.630.30">
    <property type="match status" value="1"/>
</dbReference>
<dbReference type="Gene3D" id="3.40.630.90">
    <property type="match status" value="1"/>
</dbReference>
<dbReference type="InterPro" id="IPR052729">
    <property type="entry name" value="Acyl/Acetyltrans_Enzymes"/>
</dbReference>
<evidence type="ECO:0000259" key="1">
    <source>
        <dbReference type="PROSITE" id="PS51186"/>
    </source>
</evidence>
<feature type="domain" description="N-acetyltransferase" evidence="1">
    <location>
        <begin position="2"/>
        <end position="137"/>
    </location>
</feature>
<comment type="caution">
    <text evidence="2">The sequence shown here is derived from an EMBL/GenBank/DDBJ whole genome shotgun (WGS) entry which is preliminary data.</text>
</comment>
<reference evidence="2 3" key="2">
    <citation type="submission" date="2020-03" db="EMBL/GenBank/DDBJ databases">
        <title>Roseomonas stagni sp. nov., isolated from pond water in Japan.</title>
        <authorList>
            <person name="Furuhata K."/>
            <person name="Miyamoto H."/>
            <person name="Goto K."/>
        </authorList>
    </citation>
    <scope>NUCLEOTIDE SEQUENCE [LARGE SCALE GENOMIC DNA]</scope>
    <source>
        <strain evidence="2 3">PeD5</strain>
    </source>
</reference>
<dbReference type="InterPro" id="IPR016181">
    <property type="entry name" value="Acyl_CoA_acyltransferase"/>
</dbReference>
<dbReference type="RefSeq" id="WP_164697201.1">
    <property type="nucleotide sequence ID" value="NZ_JAAIKB010000014.1"/>
</dbReference>
<dbReference type="InterPro" id="IPR000182">
    <property type="entry name" value="GNAT_dom"/>
</dbReference>
<keyword evidence="3" id="KW-1185">Reference proteome</keyword>
<reference evidence="2 3" key="1">
    <citation type="submission" date="2020-02" db="EMBL/GenBank/DDBJ databases">
        <authorList>
            <person name="Kim H.M."/>
            <person name="Jeon C.O."/>
        </authorList>
    </citation>
    <scope>NUCLEOTIDE SEQUENCE [LARGE SCALE GENOMIC DNA]</scope>
    <source>
        <strain evidence="2 3">PeD5</strain>
    </source>
</reference>
<dbReference type="CDD" id="cd04301">
    <property type="entry name" value="NAT_SF"/>
    <property type="match status" value="1"/>
</dbReference>
<dbReference type="AlphaFoldDB" id="A0A6M1LTH4"/>
<proteinExistence type="predicted"/>
<dbReference type="Pfam" id="PF18014">
    <property type="entry name" value="Acetyltransf_18"/>
    <property type="match status" value="1"/>
</dbReference>
<gene>
    <name evidence="2" type="ORF">G3576_24915</name>
</gene>
<dbReference type="GO" id="GO:0016747">
    <property type="term" value="F:acyltransferase activity, transferring groups other than amino-acyl groups"/>
    <property type="evidence" value="ECO:0007669"/>
    <property type="project" value="InterPro"/>
</dbReference>
<dbReference type="Proteomes" id="UP000475385">
    <property type="component" value="Unassembled WGS sequence"/>
</dbReference>
<dbReference type="PANTHER" id="PTHR47237">
    <property type="entry name" value="SLL0310 PROTEIN"/>
    <property type="match status" value="1"/>
</dbReference>
<dbReference type="Pfam" id="PF00583">
    <property type="entry name" value="Acetyltransf_1"/>
    <property type="match status" value="1"/>
</dbReference>
<evidence type="ECO:0000313" key="2">
    <source>
        <dbReference type="EMBL" id="NGM23279.1"/>
    </source>
</evidence>
<dbReference type="PROSITE" id="PS51186">
    <property type="entry name" value="GNAT"/>
    <property type="match status" value="1"/>
</dbReference>
<organism evidence="2 3">
    <name type="scientific">Falsiroseomonas algicola</name>
    <dbReference type="NCBI Taxonomy" id="2716930"/>
    <lineage>
        <taxon>Bacteria</taxon>
        <taxon>Pseudomonadati</taxon>
        <taxon>Pseudomonadota</taxon>
        <taxon>Alphaproteobacteria</taxon>
        <taxon>Acetobacterales</taxon>
        <taxon>Roseomonadaceae</taxon>
        <taxon>Falsiroseomonas</taxon>
    </lineage>
</organism>
<sequence>MPAFRDATDADLPRAAALSARIGWNQVQADWRHFLHHGAVRVLDDGDADCLAASAALLPFDDRLAWISMVLVRPDRRREGLATSLMRWAIDHPAAPRCLALDATPAGREVYGRLGFEDLFGFARWTLPALPVAPGCRPLLDADWDWILPLDGQVFGAPRATLLRGFAQRLPAAAFVLPDGRGFVLARDGLRAPQIGPVVAPDQDGALALIATARAALGRDAVIDLADAATRIAASITQAGGERLRPFTRMARGAMPSALPEQNFVFAGPEFG</sequence>
<accession>A0A6M1LTH4</accession>
<dbReference type="EMBL" id="JAAIKB010000014">
    <property type="protein sequence ID" value="NGM23279.1"/>
    <property type="molecule type" value="Genomic_DNA"/>
</dbReference>